<feature type="chain" id="PRO_5030726348" evidence="1">
    <location>
        <begin position="23"/>
        <end position="133"/>
    </location>
</feature>
<protein>
    <submittedName>
        <fullName evidence="2">Uncharacterized protein</fullName>
    </submittedName>
</protein>
<gene>
    <name evidence="2" type="ORF">GTZ93_16380</name>
</gene>
<proteinExistence type="predicted"/>
<organism evidence="2 3">
    <name type="scientific">Corallococcus exiguus</name>
    <dbReference type="NCBI Taxonomy" id="83462"/>
    <lineage>
        <taxon>Bacteria</taxon>
        <taxon>Pseudomonadati</taxon>
        <taxon>Myxococcota</taxon>
        <taxon>Myxococcia</taxon>
        <taxon>Myxococcales</taxon>
        <taxon>Cystobacterineae</taxon>
        <taxon>Myxococcaceae</taxon>
        <taxon>Corallococcus</taxon>
    </lineage>
</organism>
<dbReference type="RefSeq" id="WP_139915155.1">
    <property type="nucleotide sequence ID" value="NZ_CBCSLE010000040.1"/>
</dbReference>
<keyword evidence="3" id="KW-1185">Reference proteome</keyword>
<name>A0A7X5BRT6_9BACT</name>
<evidence type="ECO:0000313" key="2">
    <source>
        <dbReference type="EMBL" id="NBC41400.1"/>
    </source>
</evidence>
<accession>A0A7X5BRT6</accession>
<sequence length="133" mass="14990">MKGILLAIGILASGAVALRANAEDKPATAAVKNGWWIKIKTEKTEASSISFQIGTSKKDRRDWRVWRSGDPVEFDVPDDFRTVSKLYIHATSNPNDKNSWFCMMYKGDGVKHLDFDDDEDQYKGQGDRDSECN</sequence>
<evidence type="ECO:0000256" key="1">
    <source>
        <dbReference type="SAM" id="SignalP"/>
    </source>
</evidence>
<dbReference type="Proteomes" id="UP000537825">
    <property type="component" value="Unassembled WGS sequence"/>
</dbReference>
<feature type="signal peptide" evidence="1">
    <location>
        <begin position="1"/>
        <end position="22"/>
    </location>
</feature>
<keyword evidence="1" id="KW-0732">Signal</keyword>
<dbReference type="EMBL" id="JAAAPK010000004">
    <property type="protein sequence ID" value="NBC41400.1"/>
    <property type="molecule type" value="Genomic_DNA"/>
</dbReference>
<evidence type="ECO:0000313" key="3">
    <source>
        <dbReference type="Proteomes" id="UP000537825"/>
    </source>
</evidence>
<comment type="caution">
    <text evidence="2">The sequence shown here is derived from an EMBL/GenBank/DDBJ whole genome shotgun (WGS) entry which is preliminary data.</text>
</comment>
<dbReference type="AlphaFoldDB" id="A0A7X5BRT6"/>
<reference evidence="2 3" key="1">
    <citation type="submission" date="2020-01" db="EMBL/GenBank/DDBJ databases">
        <title>The draft genome sequence of Corallococcus exiguus DSM 14696.</title>
        <authorList>
            <person name="Zhang X."/>
            <person name="Zhu H."/>
        </authorList>
    </citation>
    <scope>NUCLEOTIDE SEQUENCE [LARGE SCALE GENOMIC DNA]</scope>
    <source>
        <strain evidence="2 3">DSM 14696</strain>
    </source>
</reference>